<comment type="caution">
    <text evidence="3">The sequence shown here is derived from an EMBL/GenBank/DDBJ whole genome shotgun (WGS) entry which is preliminary data.</text>
</comment>
<evidence type="ECO:0000259" key="2">
    <source>
        <dbReference type="SMART" id="SM00027"/>
    </source>
</evidence>
<accession>A0A9W9CX35</accession>
<dbReference type="AlphaFoldDB" id="A0A9W9CX35"/>
<dbReference type="SMART" id="SM00027">
    <property type="entry name" value="EH"/>
    <property type="match status" value="1"/>
</dbReference>
<dbReference type="InterPro" id="IPR011992">
    <property type="entry name" value="EF-hand-dom_pair"/>
</dbReference>
<feature type="compositionally biased region" description="Polar residues" evidence="1">
    <location>
        <begin position="1"/>
        <end position="13"/>
    </location>
</feature>
<feature type="compositionally biased region" description="Basic and acidic residues" evidence="1">
    <location>
        <begin position="91"/>
        <end position="110"/>
    </location>
</feature>
<feature type="compositionally biased region" description="Basic and acidic residues" evidence="1">
    <location>
        <begin position="703"/>
        <end position="712"/>
    </location>
</feature>
<gene>
    <name evidence="3" type="primary">IRS4</name>
    <name evidence="3" type="ORF">N0V93_005393</name>
</gene>
<feature type="compositionally biased region" description="Polar residues" evidence="1">
    <location>
        <begin position="68"/>
        <end position="90"/>
    </location>
</feature>
<feature type="compositionally biased region" description="Low complexity" evidence="1">
    <location>
        <begin position="503"/>
        <end position="523"/>
    </location>
</feature>
<sequence>MNLPSSSSNTRLQLTGAAGSEQQHGPHRLTPQEAALRGASLAFQKQQHQAQEGGHTHKTGVGNGGISRHTTGASNNGGRISRQPTGSSIRSQRDYADEATERERERERKALFLSSTPEQGKSNQHLLLPPGARPSSAATTDSKSASFIAATLAASRSASPGTASVTENGAGAVRRSPLREPVGLRRGSAASGGLEDVTDTTSLAPATSLISLFEGQRETDDLVKGSLDRPAKRRLKPISSKALMGADRLEDGELDQRSIESISKQEIKAPKPYSGHEDKAGLDSARGKPKTKPKPSPKPRTDVDTIKTSPKRPPTQESKLVISKPETGNDIEESSMDRKKVASRPSPKPKPKIITRPETPTSPVFRRANTEIVSPRPRRPKTKPRLEGPFPSSKADENPDTMIEKVSEPKPKIPLKALETSPKGTSQMDHGEVQAKRRPSIPLKSPIISIKNRPPAPRKSSGISERLSPELRRQSTRRQSAVSIHDGQEEPRQQVGQDSIDIRPTTSDSRSSNDSFVSASSVPTRDDADSLLTIEAPSSRSVTPKGRPSRPASAQPSMALPLRKSATGSSQLPLDSLSSAIMAGSLASARHTPSSLNDGRTPPPLPPSRRRGGTSLKHKSSSRRASPHRMKHTLRQPKSLSDDEEARRPHHKKGLNHKKHAHHEGSRSRWREEITEREKKRYEAVWASNRGTLLVTAQQACSDQERHPESHQRPRQPVRNESYEELSEHVANVIVRDIWSRSRLPELELAEVWDLVYGHGRPSGSVLHGALNKQEFVVGMWLIDQRLRGARSHRG</sequence>
<dbReference type="SUPFAM" id="SSF47473">
    <property type="entry name" value="EF-hand"/>
    <property type="match status" value="1"/>
</dbReference>
<feature type="compositionally biased region" description="Basic and acidic residues" evidence="1">
    <location>
        <begin position="394"/>
        <end position="411"/>
    </location>
</feature>
<feature type="compositionally biased region" description="Basic and acidic residues" evidence="1">
    <location>
        <begin position="247"/>
        <end position="281"/>
    </location>
</feature>
<feature type="compositionally biased region" description="Low complexity" evidence="1">
    <location>
        <begin position="440"/>
        <end position="451"/>
    </location>
</feature>
<evidence type="ECO:0000313" key="3">
    <source>
        <dbReference type="EMBL" id="KAJ4391773.1"/>
    </source>
</evidence>
<feature type="region of interest" description="Disordered" evidence="1">
    <location>
        <begin position="585"/>
        <end position="673"/>
    </location>
</feature>
<feature type="region of interest" description="Disordered" evidence="1">
    <location>
        <begin position="155"/>
        <end position="175"/>
    </location>
</feature>
<evidence type="ECO:0000313" key="4">
    <source>
        <dbReference type="Proteomes" id="UP001140453"/>
    </source>
</evidence>
<dbReference type="EMBL" id="JAPEVB010000003">
    <property type="protein sequence ID" value="KAJ4391773.1"/>
    <property type="molecule type" value="Genomic_DNA"/>
</dbReference>
<feature type="region of interest" description="Disordered" evidence="1">
    <location>
        <begin position="1"/>
        <end position="140"/>
    </location>
</feature>
<protein>
    <submittedName>
        <fullName evidence="3">Increased rDNA silencing protein</fullName>
    </submittedName>
</protein>
<dbReference type="InterPro" id="IPR000261">
    <property type="entry name" value="EH_dom"/>
</dbReference>
<feature type="compositionally biased region" description="Polar residues" evidence="1">
    <location>
        <begin position="113"/>
        <end position="125"/>
    </location>
</feature>
<dbReference type="Gene3D" id="1.10.238.10">
    <property type="entry name" value="EF-hand"/>
    <property type="match status" value="1"/>
</dbReference>
<reference evidence="3" key="1">
    <citation type="submission" date="2022-10" db="EMBL/GenBank/DDBJ databases">
        <title>Tapping the CABI collections for fungal endophytes: first genome assemblies for Collariella, Neodidymelliopsis, Ascochyta clinopodiicola, Didymella pomorum, Didymosphaeria variabile, Neocosmospora piperis and Neocucurbitaria cava.</title>
        <authorList>
            <person name="Hill R."/>
        </authorList>
    </citation>
    <scope>NUCLEOTIDE SEQUENCE</scope>
    <source>
        <strain evidence="3">IMI 355082</strain>
    </source>
</reference>
<organism evidence="3 4">
    <name type="scientific">Gnomoniopsis smithogilvyi</name>
    <dbReference type="NCBI Taxonomy" id="1191159"/>
    <lineage>
        <taxon>Eukaryota</taxon>
        <taxon>Fungi</taxon>
        <taxon>Dikarya</taxon>
        <taxon>Ascomycota</taxon>
        <taxon>Pezizomycotina</taxon>
        <taxon>Sordariomycetes</taxon>
        <taxon>Sordariomycetidae</taxon>
        <taxon>Diaporthales</taxon>
        <taxon>Gnomoniaceae</taxon>
        <taxon>Gnomoniopsis</taxon>
    </lineage>
</organism>
<proteinExistence type="predicted"/>
<feature type="compositionally biased region" description="Basic residues" evidence="1">
    <location>
        <begin position="287"/>
        <end position="297"/>
    </location>
</feature>
<dbReference type="Proteomes" id="UP001140453">
    <property type="component" value="Unassembled WGS sequence"/>
</dbReference>
<feature type="region of interest" description="Disordered" evidence="1">
    <location>
        <begin position="223"/>
        <end position="573"/>
    </location>
</feature>
<feature type="domain" description="EH" evidence="2">
    <location>
        <begin position="713"/>
        <end position="794"/>
    </location>
</feature>
<feature type="region of interest" description="Disordered" evidence="1">
    <location>
        <begin position="702"/>
        <end position="721"/>
    </location>
</feature>
<name>A0A9W9CX35_9PEZI</name>
<feature type="compositionally biased region" description="Basic residues" evidence="1">
    <location>
        <begin position="608"/>
        <end position="635"/>
    </location>
</feature>
<evidence type="ECO:0000256" key="1">
    <source>
        <dbReference type="SAM" id="MobiDB-lite"/>
    </source>
</evidence>
<feature type="compositionally biased region" description="Basic and acidic residues" evidence="1">
    <location>
        <begin position="663"/>
        <end position="673"/>
    </location>
</feature>
<feature type="compositionally biased region" description="Polar residues" evidence="1">
    <location>
        <begin position="155"/>
        <end position="167"/>
    </location>
</feature>
<feature type="compositionally biased region" description="Basic residues" evidence="1">
    <location>
        <begin position="648"/>
        <end position="662"/>
    </location>
</feature>
<dbReference type="OrthoDB" id="10045710at2759"/>
<keyword evidence="4" id="KW-1185">Reference proteome</keyword>